<sequence>MGEVETVDGLEANTGVVTIPEGEEVVIRRTKTVTVKVPLRVSTCEVKAVVDTGASVTVLSDKVFKAIPATNRPKLREVELSFRVAEENKKMTTMGMADVEITIGDQCFTWPVYIAPIGDDMLLGCDVIDEKDITHVTVNTRSKGAIEIGGSWVKCDIERVKDLTCRVRVSKTVIIAASSEVLINGIPENQEVLETRYSILEPVFEDHRDILPARSLVDPYQT</sequence>
<name>A0AA89BZX5_PINIB</name>
<dbReference type="Pfam" id="PF13975">
    <property type="entry name" value="gag-asp_proteas"/>
    <property type="match status" value="1"/>
</dbReference>
<keyword evidence="2" id="KW-1185">Reference proteome</keyword>
<dbReference type="InterPro" id="IPR021109">
    <property type="entry name" value="Peptidase_aspartic_dom_sf"/>
</dbReference>
<dbReference type="InterPro" id="IPR001969">
    <property type="entry name" value="Aspartic_peptidase_AS"/>
</dbReference>
<protein>
    <recommendedName>
        <fullName evidence="3">Peptidase A2 domain-containing protein</fullName>
    </recommendedName>
</protein>
<proteinExistence type="predicted"/>
<dbReference type="EMBL" id="VSWD01000005">
    <property type="protein sequence ID" value="KAK3102825.1"/>
    <property type="molecule type" value="Genomic_DNA"/>
</dbReference>
<evidence type="ECO:0000313" key="1">
    <source>
        <dbReference type="EMBL" id="KAK3102825.1"/>
    </source>
</evidence>
<dbReference type="GO" id="GO:0006508">
    <property type="term" value="P:proteolysis"/>
    <property type="evidence" value="ECO:0007669"/>
    <property type="project" value="InterPro"/>
</dbReference>
<dbReference type="Gene3D" id="2.40.70.10">
    <property type="entry name" value="Acid Proteases"/>
    <property type="match status" value="1"/>
</dbReference>
<dbReference type="Proteomes" id="UP001186944">
    <property type="component" value="Unassembled WGS sequence"/>
</dbReference>
<organism evidence="1 2">
    <name type="scientific">Pinctada imbricata</name>
    <name type="common">Atlantic pearl-oyster</name>
    <name type="synonym">Pinctada martensii</name>
    <dbReference type="NCBI Taxonomy" id="66713"/>
    <lineage>
        <taxon>Eukaryota</taxon>
        <taxon>Metazoa</taxon>
        <taxon>Spiralia</taxon>
        <taxon>Lophotrochozoa</taxon>
        <taxon>Mollusca</taxon>
        <taxon>Bivalvia</taxon>
        <taxon>Autobranchia</taxon>
        <taxon>Pteriomorphia</taxon>
        <taxon>Pterioida</taxon>
        <taxon>Pterioidea</taxon>
        <taxon>Pteriidae</taxon>
        <taxon>Pinctada</taxon>
    </lineage>
</organism>
<dbReference type="GO" id="GO:0004190">
    <property type="term" value="F:aspartic-type endopeptidase activity"/>
    <property type="evidence" value="ECO:0007669"/>
    <property type="project" value="InterPro"/>
</dbReference>
<dbReference type="AlphaFoldDB" id="A0AA89BZX5"/>
<evidence type="ECO:0000313" key="2">
    <source>
        <dbReference type="Proteomes" id="UP001186944"/>
    </source>
</evidence>
<dbReference type="CDD" id="cd00303">
    <property type="entry name" value="retropepsin_like"/>
    <property type="match status" value="1"/>
</dbReference>
<evidence type="ECO:0008006" key="3">
    <source>
        <dbReference type="Google" id="ProtNLM"/>
    </source>
</evidence>
<dbReference type="PROSITE" id="PS00141">
    <property type="entry name" value="ASP_PROTEASE"/>
    <property type="match status" value="1"/>
</dbReference>
<reference evidence="1" key="1">
    <citation type="submission" date="2019-08" db="EMBL/GenBank/DDBJ databases">
        <title>The improved chromosome-level genome for the pearl oyster Pinctada fucata martensii using PacBio sequencing and Hi-C.</title>
        <authorList>
            <person name="Zheng Z."/>
        </authorList>
    </citation>
    <scope>NUCLEOTIDE SEQUENCE</scope>
    <source>
        <strain evidence="1">ZZ-2019</strain>
        <tissue evidence="1">Adductor muscle</tissue>
    </source>
</reference>
<accession>A0AA89BZX5</accession>
<comment type="caution">
    <text evidence="1">The sequence shown here is derived from an EMBL/GenBank/DDBJ whole genome shotgun (WGS) entry which is preliminary data.</text>
</comment>
<gene>
    <name evidence="1" type="ORF">FSP39_014215</name>
</gene>
<dbReference type="SUPFAM" id="SSF50630">
    <property type="entry name" value="Acid proteases"/>
    <property type="match status" value="1"/>
</dbReference>